<proteinExistence type="inferred from homology"/>
<evidence type="ECO:0000313" key="8">
    <source>
        <dbReference type="Proteomes" id="UP001595699"/>
    </source>
</evidence>
<comment type="caution">
    <text evidence="7">The sequence shown here is derived from an EMBL/GenBank/DDBJ whole genome shotgun (WGS) entry which is preliminary data.</text>
</comment>
<accession>A0ABV7Y457</accession>
<keyword evidence="2" id="KW-0805">Transcription regulation</keyword>
<feature type="DNA-binding region" description="OmpR/PhoB-type" evidence="5">
    <location>
        <begin position="1"/>
        <end position="98"/>
    </location>
</feature>
<dbReference type="InterPro" id="IPR001867">
    <property type="entry name" value="OmpR/PhoB-type_DNA-bd"/>
</dbReference>
<gene>
    <name evidence="7" type="ORF">ACFOUW_03490</name>
</gene>
<dbReference type="PANTHER" id="PTHR35807:SF1">
    <property type="entry name" value="TRANSCRIPTIONAL REGULATOR REDD"/>
    <property type="match status" value="1"/>
</dbReference>
<evidence type="ECO:0000256" key="2">
    <source>
        <dbReference type="ARBA" id="ARBA00023015"/>
    </source>
</evidence>
<protein>
    <submittedName>
        <fullName evidence="7">BTAD domain-containing putative transcriptional regulator</fullName>
    </submittedName>
</protein>
<dbReference type="Pfam" id="PF03704">
    <property type="entry name" value="BTAD"/>
    <property type="match status" value="1"/>
</dbReference>
<keyword evidence="3 5" id="KW-0238">DNA-binding</keyword>
<dbReference type="EMBL" id="JBHRZH010000004">
    <property type="protein sequence ID" value="MFC3759887.1"/>
    <property type="molecule type" value="Genomic_DNA"/>
</dbReference>
<dbReference type="Pfam" id="PF00486">
    <property type="entry name" value="Trans_reg_C"/>
    <property type="match status" value="1"/>
</dbReference>
<evidence type="ECO:0000256" key="5">
    <source>
        <dbReference type="PROSITE-ProRule" id="PRU01091"/>
    </source>
</evidence>
<dbReference type="SUPFAM" id="SSF52540">
    <property type="entry name" value="P-loop containing nucleoside triphosphate hydrolases"/>
    <property type="match status" value="1"/>
</dbReference>
<feature type="domain" description="OmpR/PhoB-type" evidence="6">
    <location>
        <begin position="1"/>
        <end position="98"/>
    </location>
</feature>
<dbReference type="InterPro" id="IPR011990">
    <property type="entry name" value="TPR-like_helical_dom_sf"/>
</dbReference>
<keyword evidence="8" id="KW-1185">Reference proteome</keyword>
<dbReference type="SMART" id="SM01043">
    <property type="entry name" value="BTAD"/>
    <property type="match status" value="1"/>
</dbReference>
<dbReference type="InterPro" id="IPR051677">
    <property type="entry name" value="AfsR-DnrI-RedD_regulator"/>
</dbReference>
<evidence type="ECO:0000256" key="1">
    <source>
        <dbReference type="ARBA" id="ARBA00005820"/>
    </source>
</evidence>
<dbReference type="Proteomes" id="UP001595699">
    <property type="component" value="Unassembled WGS sequence"/>
</dbReference>
<dbReference type="InterPro" id="IPR041664">
    <property type="entry name" value="AAA_16"/>
</dbReference>
<evidence type="ECO:0000256" key="3">
    <source>
        <dbReference type="ARBA" id="ARBA00023125"/>
    </source>
</evidence>
<reference evidence="8" key="1">
    <citation type="journal article" date="2019" name="Int. J. Syst. Evol. Microbiol.">
        <title>The Global Catalogue of Microorganisms (GCM) 10K type strain sequencing project: providing services to taxonomists for standard genome sequencing and annotation.</title>
        <authorList>
            <consortium name="The Broad Institute Genomics Platform"/>
            <consortium name="The Broad Institute Genome Sequencing Center for Infectious Disease"/>
            <person name="Wu L."/>
            <person name="Ma J."/>
        </authorList>
    </citation>
    <scope>NUCLEOTIDE SEQUENCE [LARGE SCALE GENOMIC DNA]</scope>
    <source>
        <strain evidence="8">CGMCC 4.7241</strain>
    </source>
</reference>
<evidence type="ECO:0000313" key="7">
    <source>
        <dbReference type="EMBL" id="MFC3759887.1"/>
    </source>
</evidence>
<organism evidence="7 8">
    <name type="scientific">Tenggerimyces flavus</name>
    <dbReference type="NCBI Taxonomy" id="1708749"/>
    <lineage>
        <taxon>Bacteria</taxon>
        <taxon>Bacillati</taxon>
        <taxon>Actinomycetota</taxon>
        <taxon>Actinomycetes</taxon>
        <taxon>Propionibacteriales</taxon>
        <taxon>Nocardioidaceae</taxon>
        <taxon>Tenggerimyces</taxon>
    </lineage>
</organism>
<dbReference type="InterPro" id="IPR036388">
    <property type="entry name" value="WH-like_DNA-bd_sf"/>
</dbReference>
<keyword evidence="4" id="KW-0804">Transcription</keyword>
<name>A0ABV7Y457_9ACTN</name>
<comment type="similarity">
    <text evidence="1">Belongs to the AfsR/DnrI/RedD regulatory family.</text>
</comment>
<dbReference type="InterPro" id="IPR005158">
    <property type="entry name" value="BTAD"/>
</dbReference>
<dbReference type="CDD" id="cd15831">
    <property type="entry name" value="BTAD"/>
    <property type="match status" value="1"/>
</dbReference>
<dbReference type="InterPro" id="IPR027417">
    <property type="entry name" value="P-loop_NTPase"/>
</dbReference>
<dbReference type="Gene3D" id="3.40.50.300">
    <property type="entry name" value="P-loop containing nucleotide triphosphate hydrolases"/>
    <property type="match status" value="1"/>
</dbReference>
<dbReference type="SUPFAM" id="SSF48452">
    <property type="entry name" value="TPR-like"/>
    <property type="match status" value="2"/>
</dbReference>
<dbReference type="SUPFAM" id="SSF46894">
    <property type="entry name" value="C-terminal effector domain of the bipartite response regulators"/>
    <property type="match status" value="1"/>
</dbReference>
<dbReference type="InterPro" id="IPR016032">
    <property type="entry name" value="Sig_transdc_resp-reg_C-effctor"/>
</dbReference>
<evidence type="ECO:0000259" key="6">
    <source>
        <dbReference type="PROSITE" id="PS51755"/>
    </source>
</evidence>
<dbReference type="RefSeq" id="WP_205120278.1">
    <property type="nucleotide sequence ID" value="NZ_JAFBCM010000001.1"/>
</dbReference>
<dbReference type="SMART" id="SM00862">
    <property type="entry name" value="Trans_reg_C"/>
    <property type="match status" value="1"/>
</dbReference>
<dbReference type="PANTHER" id="PTHR35807">
    <property type="entry name" value="TRANSCRIPTIONAL REGULATOR REDD-RELATED"/>
    <property type="match status" value="1"/>
</dbReference>
<dbReference type="Gene3D" id="1.25.40.10">
    <property type="entry name" value="Tetratricopeptide repeat domain"/>
    <property type="match status" value="1"/>
</dbReference>
<sequence length="1080" mass="116240">MVAFTVLGGFGALHDGRPIDLGGPRQRSVLARLLVARGRVLPADTLVEDVWPLDTPVSGQATLQTYVSHLRRALEPDRQRRAPATLLLSVAPGYALRPEQDDVDAWRFESLVRKAVDAHPVEAARLLDDAIAVCAGPAYGEFSNHPWARAEQARHDELVAVARERRAAAWLALGRAADAVPDLEVYVREYPLREEGWRLLALALYRVGRQGDALGAIRRARAELVDALGVDPGQALRQLEAMVLDHDPRLHEEERQRATAVSKAEFVGRTQELQALAAAAEQARTSSAVALIAGEPGAGKSALTTRFADELADSGWLVAWGSCPEGDGVPAAWPWTEVLGTVTTAETPDATTASALAPLRAAGDAETADPSDGRFRLHHAVATYLNHVATTRPVAVVLDDVHRADTETLALLGTVTDLAGPRLLVVATMRPNEITQALRDLLARLATKQPVRLDLHGLAATEVQQLVAQLSGRACDEPTARRLAERTDGNPFYVGEIARLLAAGDGAENALPAGVRDVIRRRIDRLGDETGRVLNLAAVIGRDLPIDVLLEAAGTTAIDALESAVSAGLLVEAGPGQLRFAHVLVRDTLYEELPVLRRTHLHGVAAAALRTVRPNDLVGLAHHYGQARDARPAVDYARAAAEQTARRYASRAAAGLWRQALAALDHVPDATTDERIELLAGLVRAEAGAGNAMAARGARADAIRLAAATGDQDLVEQAVTAWDVPVSWAVRDYAQVDPDTAGIIWAAAEAVPPEDAERRSRLLACYVIETEGNDERSGFAAAEALRLARTTDKPELVALALNAWYYWTQGEIRPTEHGETGAELVELGHRTQQVGYRVLGHIASMQAAATRGDLDTASRHAATVQLLAEDHELGGPAAEMKLFEAMRLVVQGRLEEAAAKYDEACDRLREIGSFNAEDVRWICRYTVAYVAGRLADLADSIQPMVERYPEVARDPYTLILLAQGRVEEARQVWRPDGPIRHDYFRLMFLALRAECAIALGDADAAAKLYDTLEPYTGLLAGANNGAFPVAPVDQQLGGLALVLGRSDDARAHFGVALDLARKVGSPIWVRQAQAGLSECG</sequence>
<dbReference type="Gene3D" id="1.10.10.10">
    <property type="entry name" value="Winged helix-like DNA-binding domain superfamily/Winged helix DNA-binding domain"/>
    <property type="match status" value="1"/>
</dbReference>
<evidence type="ECO:0000256" key="4">
    <source>
        <dbReference type="ARBA" id="ARBA00023163"/>
    </source>
</evidence>
<dbReference type="PROSITE" id="PS51755">
    <property type="entry name" value="OMPR_PHOB"/>
    <property type="match status" value="1"/>
</dbReference>
<dbReference type="Pfam" id="PF13191">
    <property type="entry name" value="AAA_16"/>
    <property type="match status" value="1"/>
</dbReference>